<evidence type="ECO:0000313" key="4">
    <source>
        <dbReference type="EMBL" id="KAG7366093.1"/>
    </source>
</evidence>
<dbReference type="Proteomes" id="UP000693970">
    <property type="component" value="Unassembled WGS sequence"/>
</dbReference>
<gene>
    <name evidence="4" type="ORF">IV203_028763</name>
</gene>
<dbReference type="GO" id="GO:0005737">
    <property type="term" value="C:cytoplasm"/>
    <property type="evidence" value="ECO:0007669"/>
    <property type="project" value="UniProtKB-SubCell"/>
</dbReference>
<evidence type="ECO:0000256" key="2">
    <source>
        <dbReference type="RuleBase" id="RU369002"/>
    </source>
</evidence>
<keyword evidence="2" id="KW-0653">Protein transport</keyword>
<dbReference type="AlphaFoldDB" id="A0A9K3LQG3"/>
<dbReference type="PROSITE" id="PS50177">
    <property type="entry name" value="NTF2_DOMAIN"/>
    <property type="match status" value="1"/>
</dbReference>
<dbReference type="InterPro" id="IPR018222">
    <property type="entry name" value="Nuclear_transport_factor_2_euk"/>
</dbReference>
<reference evidence="4" key="1">
    <citation type="journal article" date="2021" name="Sci. Rep.">
        <title>Diploid genomic architecture of Nitzschia inconspicua, an elite biomass production diatom.</title>
        <authorList>
            <person name="Oliver A."/>
            <person name="Podell S."/>
            <person name="Pinowska A."/>
            <person name="Traller J.C."/>
            <person name="Smith S.R."/>
            <person name="McClure R."/>
            <person name="Beliaev A."/>
            <person name="Bohutskyi P."/>
            <person name="Hill E.A."/>
            <person name="Rabines A."/>
            <person name="Zheng H."/>
            <person name="Allen L.Z."/>
            <person name="Kuo A."/>
            <person name="Grigoriev I.V."/>
            <person name="Allen A.E."/>
            <person name="Hazlebeck D."/>
            <person name="Allen E.E."/>
        </authorList>
    </citation>
    <scope>NUCLEOTIDE SEQUENCE</scope>
    <source>
        <strain evidence="4">Hildebrandi</strain>
    </source>
</reference>
<comment type="subcellular location">
    <subcellularLocation>
        <location evidence="2">Cytoplasm</location>
    </subcellularLocation>
    <subcellularLocation>
        <location evidence="2">Nucleus</location>
    </subcellularLocation>
</comment>
<comment type="function">
    <text evidence="2">Has a role in nuclear-cytoplasmic transport of proteins and mRNAs.</text>
</comment>
<dbReference type="CDD" id="cd00780">
    <property type="entry name" value="NTF2"/>
    <property type="match status" value="1"/>
</dbReference>
<keyword evidence="2" id="KW-0539">Nucleus</keyword>
<feature type="domain" description="NTF2" evidence="3">
    <location>
        <begin position="6"/>
        <end position="118"/>
    </location>
</feature>
<comment type="caution">
    <text evidence="4">The sequence shown here is derived from an EMBL/GenBank/DDBJ whole genome shotgun (WGS) entry which is preliminary data.</text>
</comment>
<keyword evidence="2" id="KW-0813">Transport</keyword>
<proteinExistence type="predicted"/>
<dbReference type="InterPro" id="IPR002075">
    <property type="entry name" value="NTF2_dom"/>
</dbReference>
<reference evidence="4" key="2">
    <citation type="submission" date="2021-04" db="EMBL/GenBank/DDBJ databases">
        <authorList>
            <person name="Podell S."/>
        </authorList>
    </citation>
    <scope>NUCLEOTIDE SEQUENCE</scope>
    <source>
        <strain evidence="4">Hildebrandi</strain>
    </source>
</reference>
<dbReference type="InterPro" id="IPR045875">
    <property type="entry name" value="NTF2"/>
</dbReference>
<dbReference type="GO" id="GO:0006606">
    <property type="term" value="P:protein import into nucleus"/>
    <property type="evidence" value="ECO:0007669"/>
    <property type="project" value="UniProtKB-ARBA"/>
</dbReference>
<dbReference type="FunFam" id="3.10.450.50:FF:000005">
    <property type="entry name" value="Nuclear transport factor 2"/>
    <property type="match status" value="1"/>
</dbReference>
<dbReference type="GO" id="GO:0051028">
    <property type="term" value="P:mRNA transport"/>
    <property type="evidence" value="ECO:0007669"/>
    <property type="project" value="UniProtKB-UniRule"/>
</dbReference>
<dbReference type="GO" id="GO:0005635">
    <property type="term" value="C:nuclear envelope"/>
    <property type="evidence" value="ECO:0007669"/>
    <property type="project" value="UniProtKB-ARBA"/>
</dbReference>
<dbReference type="Pfam" id="PF02136">
    <property type="entry name" value="NTF2"/>
    <property type="match status" value="1"/>
</dbReference>
<evidence type="ECO:0000259" key="3">
    <source>
        <dbReference type="PROSITE" id="PS50177"/>
    </source>
</evidence>
<evidence type="ECO:0000313" key="5">
    <source>
        <dbReference type="Proteomes" id="UP000693970"/>
    </source>
</evidence>
<sequence>MSAEEIAKSFCNHYYQTFDSSPANLRPLFTPQSMMTFEGNQIGGVDAIIQKITDFGKLTHIIKTIDVQPSPNPQALFIFVTGACKIGDDQNALHFCEFIQLVAGENNSFYVSNSIFRLNYGL</sequence>
<accession>A0A9K3LQG3</accession>
<evidence type="ECO:0000256" key="1">
    <source>
        <dbReference type="ARBA" id="ARBA00022490"/>
    </source>
</evidence>
<name>A0A9K3LQG3_9STRA</name>
<keyword evidence="5" id="KW-1185">Reference proteome</keyword>
<keyword evidence="1 2" id="KW-0963">Cytoplasm</keyword>
<protein>
    <recommendedName>
        <fullName evidence="2">Nuclear transport factor 2</fullName>
        <shortName evidence="2">NTF-2</shortName>
    </recommendedName>
</protein>
<dbReference type="EMBL" id="JAGRRH010000007">
    <property type="protein sequence ID" value="KAG7366093.1"/>
    <property type="molecule type" value="Genomic_DNA"/>
</dbReference>
<dbReference type="PANTHER" id="PTHR12612">
    <property type="entry name" value="NUCLEAR TRANSPORT FACTOR 2"/>
    <property type="match status" value="1"/>
</dbReference>
<dbReference type="OrthoDB" id="6507044at2759"/>
<organism evidence="4 5">
    <name type="scientific">Nitzschia inconspicua</name>
    <dbReference type="NCBI Taxonomy" id="303405"/>
    <lineage>
        <taxon>Eukaryota</taxon>
        <taxon>Sar</taxon>
        <taxon>Stramenopiles</taxon>
        <taxon>Ochrophyta</taxon>
        <taxon>Bacillariophyta</taxon>
        <taxon>Bacillariophyceae</taxon>
        <taxon>Bacillariophycidae</taxon>
        <taxon>Bacillariales</taxon>
        <taxon>Bacillariaceae</taxon>
        <taxon>Nitzschia</taxon>
    </lineage>
</organism>